<accession>A0ABV3V0G6</accession>
<organism evidence="6 7">
    <name type="scientific">Kocuria carniphila</name>
    <dbReference type="NCBI Taxonomy" id="262208"/>
    <lineage>
        <taxon>Bacteria</taxon>
        <taxon>Bacillati</taxon>
        <taxon>Actinomycetota</taxon>
        <taxon>Actinomycetes</taxon>
        <taxon>Micrococcales</taxon>
        <taxon>Micrococcaceae</taxon>
        <taxon>Kocuria</taxon>
    </lineage>
</organism>
<feature type="region of interest" description="Disordered" evidence="4">
    <location>
        <begin position="37"/>
        <end position="58"/>
    </location>
</feature>
<evidence type="ECO:0000313" key="7">
    <source>
        <dbReference type="Proteomes" id="UP001558481"/>
    </source>
</evidence>
<dbReference type="PANTHER" id="PTHR36183:SF2">
    <property type="entry name" value="BETA-GLUCURONIDASE C-TERMINAL DOMAIN-CONTAINING PROTEIN"/>
    <property type="match status" value="1"/>
</dbReference>
<keyword evidence="1 3" id="KW-0378">Hydrolase</keyword>
<keyword evidence="7" id="KW-1185">Reference proteome</keyword>
<feature type="region of interest" description="Disordered" evidence="4">
    <location>
        <begin position="569"/>
        <end position="603"/>
    </location>
</feature>
<evidence type="ECO:0000256" key="1">
    <source>
        <dbReference type="ARBA" id="ARBA00022801"/>
    </source>
</evidence>
<dbReference type="PANTHER" id="PTHR36183">
    <property type="entry name" value="BETA-GLUCURONIDASE"/>
    <property type="match status" value="1"/>
</dbReference>
<dbReference type="EMBL" id="JAYWLU010000001">
    <property type="protein sequence ID" value="MEX3593310.1"/>
    <property type="molecule type" value="Genomic_DNA"/>
</dbReference>
<dbReference type="Pfam" id="PF00150">
    <property type="entry name" value="Cellulase"/>
    <property type="match status" value="1"/>
</dbReference>
<dbReference type="InterPro" id="IPR052974">
    <property type="entry name" value="GH79_Enzymes"/>
</dbReference>
<feature type="compositionally biased region" description="Low complexity" evidence="4">
    <location>
        <begin position="528"/>
        <end position="550"/>
    </location>
</feature>
<evidence type="ECO:0000256" key="4">
    <source>
        <dbReference type="SAM" id="MobiDB-lite"/>
    </source>
</evidence>
<feature type="region of interest" description="Disordered" evidence="4">
    <location>
        <begin position="73"/>
        <end position="109"/>
    </location>
</feature>
<dbReference type="Gene3D" id="3.20.20.80">
    <property type="entry name" value="Glycosidases"/>
    <property type="match status" value="1"/>
</dbReference>
<evidence type="ECO:0000313" key="6">
    <source>
        <dbReference type="EMBL" id="MEX3593310.1"/>
    </source>
</evidence>
<feature type="domain" description="Glycoside hydrolase family 5" evidence="5">
    <location>
        <begin position="225"/>
        <end position="380"/>
    </location>
</feature>
<sequence>MVAAPELAPAPVFPSSRRRRSVAFLGTALLLLTACSDQSEPAPTPEPEPTGPIAGVERDAPLHSVDPAKVAQARNLPDTYPGSSASADGSEATVTLRGGEPGEDYRHGSVGLSLESTDLADPRMNRDNADLVTVLDSLHEPTLRFGGNSTDRRFFFTASDEPIPKDWPLNEGEEITKVTPEDLKRVAKLAQRTNSSVIISANLARYHPDRAGELARHAKEAFGDRLVGIMVGNEPNGFYQGKTNDLTIKGEDWDQETYAKQLTAYAKAIHERVPNLRIVAPGAYSADWWNAAADAPGTDPMAMAVHQYPLSECGSQWEHQEPTVANAVDPATRDNIDRLVGQAAEDAADHTMPLWITETSLSACSGSNEITETLVAAVHQAEYSMRVQEHGVERVAAHSSLASCEGGAPMSVLCSNGTLANPEEAFSVRANGLALALIASIPEGNMVETSTSTDNLTSYAVDHGNGTVSVVLTDYRNPASAKDRTTNLRLPYAVDYATQSQLRGPSWTSEYPVASLFEDHKGTNDNQGSSPSPSPTGSASASGGAASSAPDYPADPNVALSVERALQPAGRQSVSVDGYGLPITPVGERPRVGGVKSGSKTVDVTLPAGSTTVLTLKKTQLSPSPKESA</sequence>
<keyword evidence="2 3" id="KW-0326">Glycosidase</keyword>
<comment type="similarity">
    <text evidence="3">Belongs to the glycosyl hydrolase 5 (cellulase A) family.</text>
</comment>
<dbReference type="Proteomes" id="UP001558481">
    <property type="component" value="Unassembled WGS sequence"/>
</dbReference>
<dbReference type="SUPFAM" id="SSF51445">
    <property type="entry name" value="(Trans)glycosidases"/>
    <property type="match status" value="1"/>
</dbReference>
<dbReference type="InterPro" id="IPR017853">
    <property type="entry name" value="GH"/>
</dbReference>
<proteinExistence type="inferred from homology"/>
<protein>
    <submittedName>
        <fullName evidence="6">Cellulase family glycosylhydrolase</fullName>
    </submittedName>
</protein>
<evidence type="ECO:0000259" key="5">
    <source>
        <dbReference type="Pfam" id="PF00150"/>
    </source>
</evidence>
<name>A0ABV3V0G6_9MICC</name>
<reference evidence="6 7" key="1">
    <citation type="journal article" date="2024" name="Fungal Genet. Biol.">
        <title>The porcine skin microbiome exhibits broad fungal antagonism.</title>
        <authorList>
            <person name="De La Cruz K.F."/>
            <person name="Townsend E.C."/>
            <person name="Alex Cheong J.Z."/>
            <person name="Salamzade R."/>
            <person name="Liu A."/>
            <person name="Sandstrom S."/>
            <person name="Davila E."/>
            <person name="Huang L."/>
            <person name="Xu K.H."/>
            <person name="Wu S.Y."/>
            <person name="Meudt J.J."/>
            <person name="Shanmuganayagam D."/>
            <person name="Gibson A.L.F."/>
            <person name="Kalan L.R."/>
        </authorList>
    </citation>
    <scope>NUCLEOTIDE SEQUENCE [LARGE SCALE GENOMIC DNA]</scope>
    <source>
        <strain evidence="6 7">LK2625</strain>
    </source>
</reference>
<evidence type="ECO:0000256" key="3">
    <source>
        <dbReference type="RuleBase" id="RU361153"/>
    </source>
</evidence>
<feature type="region of interest" description="Disordered" evidence="4">
    <location>
        <begin position="518"/>
        <end position="556"/>
    </location>
</feature>
<comment type="caution">
    <text evidence="6">The sequence shown here is derived from an EMBL/GenBank/DDBJ whole genome shotgun (WGS) entry which is preliminary data.</text>
</comment>
<dbReference type="InterPro" id="IPR001547">
    <property type="entry name" value="Glyco_hydro_5"/>
</dbReference>
<dbReference type="RefSeq" id="WP_368628860.1">
    <property type="nucleotide sequence ID" value="NZ_JAYWLU010000001.1"/>
</dbReference>
<evidence type="ECO:0000256" key="2">
    <source>
        <dbReference type="ARBA" id="ARBA00023295"/>
    </source>
</evidence>
<gene>
    <name evidence="6" type="ORF">VVR66_01095</name>
</gene>